<organism evidence="2 3">
    <name type="scientific">Piloderma croceum (strain F 1598)</name>
    <dbReference type="NCBI Taxonomy" id="765440"/>
    <lineage>
        <taxon>Eukaryota</taxon>
        <taxon>Fungi</taxon>
        <taxon>Dikarya</taxon>
        <taxon>Basidiomycota</taxon>
        <taxon>Agaricomycotina</taxon>
        <taxon>Agaricomycetes</taxon>
        <taxon>Agaricomycetidae</taxon>
        <taxon>Atheliales</taxon>
        <taxon>Atheliaceae</taxon>
        <taxon>Piloderma</taxon>
    </lineage>
</organism>
<proteinExistence type="predicted"/>
<evidence type="ECO:0000313" key="2">
    <source>
        <dbReference type="EMBL" id="KIM78922.1"/>
    </source>
</evidence>
<protein>
    <submittedName>
        <fullName evidence="2">Uncharacterized protein</fullName>
    </submittedName>
</protein>
<dbReference type="EMBL" id="KN833013">
    <property type="protein sequence ID" value="KIM78922.1"/>
    <property type="molecule type" value="Genomic_DNA"/>
</dbReference>
<feature type="region of interest" description="Disordered" evidence="1">
    <location>
        <begin position="1"/>
        <end position="39"/>
    </location>
</feature>
<accession>A0A0C3BNL7</accession>
<reference evidence="2 3" key="1">
    <citation type="submission" date="2014-04" db="EMBL/GenBank/DDBJ databases">
        <authorList>
            <consortium name="DOE Joint Genome Institute"/>
            <person name="Kuo A."/>
            <person name="Tarkka M."/>
            <person name="Buscot F."/>
            <person name="Kohler A."/>
            <person name="Nagy L.G."/>
            <person name="Floudas D."/>
            <person name="Copeland A."/>
            <person name="Barry K.W."/>
            <person name="Cichocki N."/>
            <person name="Veneault-Fourrey C."/>
            <person name="LaButti K."/>
            <person name="Lindquist E.A."/>
            <person name="Lipzen A."/>
            <person name="Lundell T."/>
            <person name="Morin E."/>
            <person name="Murat C."/>
            <person name="Sun H."/>
            <person name="Tunlid A."/>
            <person name="Henrissat B."/>
            <person name="Grigoriev I.V."/>
            <person name="Hibbett D.S."/>
            <person name="Martin F."/>
            <person name="Nordberg H.P."/>
            <person name="Cantor M.N."/>
            <person name="Hua S.X."/>
        </authorList>
    </citation>
    <scope>NUCLEOTIDE SEQUENCE [LARGE SCALE GENOMIC DNA]</scope>
    <source>
        <strain evidence="2 3">F 1598</strain>
    </source>
</reference>
<dbReference type="InParanoid" id="A0A0C3BNL7"/>
<dbReference type="OrthoDB" id="2140489at2759"/>
<evidence type="ECO:0000313" key="3">
    <source>
        <dbReference type="Proteomes" id="UP000054166"/>
    </source>
</evidence>
<gene>
    <name evidence="2" type="ORF">PILCRDRAFT_579982</name>
</gene>
<dbReference type="HOGENOM" id="CLU_068116_1_1_1"/>
<sequence length="241" mass="26852">MGLTFTFPPHPSEALRKTNDASEVDAQTERDPHNLPTFHANGDSAAPILYLPPLLSSLPHTFSSHNVDSIPPPLTTETRLPDIDPASLSLHKALHHFRPLTDAYADVPYTAGFNWNDLELPEDEEREWYVVAFRSRRRDGSDGGPLYEADKLAHEEAVQNGGLIMYWYGIPNPQTGMNLATCIWQSRKHAIAANSRPHHVRATKLAAASFEVYTLERHILRKAKGEKGVTIEPFTGGDVGW</sequence>
<reference evidence="3" key="2">
    <citation type="submission" date="2015-01" db="EMBL/GenBank/DDBJ databases">
        <title>Evolutionary Origins and Diversification of the Mycorrhizal Mutualists.</title>
        <authorList>
            <consortium name="DOE Joint Genome Institute"/>
            <consortium name="Mycorrhizal Genomics Consortium"/>
            <person name="Kohler A."/>
            <person name="Kuo A."/>
            <person name="Nagy L.G."/>
            <person name="Floudas D."/>
            <person name="Copeland A."/>
            <person name="Barry K.W."/>
            <person name="Cichocki N."/>
            <person name="Veneault-Fourrey C."/>
            <person name="LaButti K."/>
            <person name="Lindquist E.A."/>
            <person name="Lipzen A."/>
            <person name="Lundell T."/>
            <person name="Morin E."/>
            <person name="Murat C."/>
            <person name="Riley R."/>
            <person name="Ohm R."/>
            <person name="Sun H."/>
            <person name="Tunlid A."/>
            <person name="Henrissat B."/>
            <person name="Grigoriev I.V."/>
            <person name="Hibbett D.S."/>
            <person name="Martin F."/>
        </authorList>
    </citation>
    <scope>NUCLEOTIDE SEQUENCE [LARGE SCALE GENOMIC DNA]</scope>
    <source>
        <strain evidence="3">F 1598</strain>
    </source>
</reference>
<dbReference type="Proteomes" id="UP000054166">
    <property type="component" value="Unassembled WGS sequence"/>
</dbReference>
<dbReference type="PANTHER" id="PTHR36986:SF1">
    <property type="entry name" value="UPF0643 PROTEIN PB2B2.08"/>
    <property type="match status" value="1"/>
</dbReference>
<name>A0A0C3BNL7_PILCF</name>
<evidence type="ECO:0000256" key="1">
    <source>
        <dbReference type="SAM" id="MobiDB-lite"/>
    </source>
</evidence>
<dbReference type="PANTHER" id="PTHR36986">
    <property type="entry name" value="UPF0643 PROTEIN PB2B2.08"/>
    <property type="match status" value="1"/>
</dbReference>
<keyword evidence="3" id="KW-1185">Reference proteome</keyword>
<dbReference type="AlphaFoldDB" id="A0A0C3BNL7"/>